<sequence>MPSLLDRLKPHKGKREYLRKILGIKPPSPTQPSTFAKEDAIPASATPAPGTADEASSIHTHMPGKRQQPIGHTTAPGQDKSGSKQSDSEGAGPSRSSQFNESEHHEASSSGAFYGAHDFKIDNPTFLNVVHKNKVIYKIDKPLNDRIFVERFLQNLDIGGTVLLILDKKRVSGAEVDSSDREPPPRCHPETRKELRETLNAWVLNVHRRWCFIWLSGPAGAGKSAVAQTFAEYCQGIGQLGATFFFSKLQQRDSPNGFIATLAYQFALEHAGYNHLITYILSHNPGILDKTLRIQFYKLIVEPFALLATQQANDETPYKPLVVIIDGLDECSDEGVQCQLIQLIGECVRLPAIGHRPLLWLVCSRPEWHIKREFAQADPRIDCGREELSCNAAEDVKDVYRILKDGLQKIRNKTTWGLTRAPHVQWPTESKLQRLSLHVGGLPVLASAVLRFIGEGSSSLDSRLDICLMYLEAVGEPGKVKPLDSLDSFYQQIMIRVPQSILPITKQILAFYILSRSHMKQLIARVGGGYFERVAEVGTFLDIDRDTFYSALQNLHSVIDVPPAELALEKPIEFFHKSFTDFLQDATRSKSFALDMDQAHYDIAVRTLRWHNHFISVNCQLEDCTLSTYAEHKLGDMRWAIGEDSADVQLSLPRIKDFARLNCWYMCNTVFFDSKISGPLIAELAQFNFCHLAPFTSGTGNQDLRHLLIWLPTFLEDDSHDTGPIRYRASSKFDEQLSERFSAPLPLSNALPRDLTTEERSFWFISSHLPDEDLPSLNDIPMAFWIGKGDRTVLALLTKSAKERLRN</sequence>
<dbReference type="InterPro" id="IPR027417">
    <property type="entry name" value="P-loop_NTPase"/>
</dbReference>
<evidence type="ECO:0000313" key="5">
    <source>
        <dbReference type="Proteomes" id="UP000559027"/>
    </source>
</evidence>
<dbReference type="PANTHER" id="PTHR10039:SF14">
    <property type="entry name" value="NACHT DOMAIN-CONTAINING PROTEIN"/>
    <property type="match status" value="1"/>
</dbReference>
<dbReference type="Gene3D" id="3.40.50.300">
    <property type="entry name" value="P-loop containing nucleotide triphosphate hydrolases"/>
    <property type="match status" value="1"/>
</dbReference>
<proteinExistence type="predicted"/>
<evidence type="ECO:0000256" key="2">
    <source>
        <dbReference type="SAM" id="MobiDB-lite"/>
    </source>
</evidence>
<comment type="caution">
    <text evidence="4">The sequence shown here is derived from an EMBL/GenBank/DDBJ whole genome shotgun (WGS) entry which is preliminary data.</text>
</comment>
<evidence type="ECO:0000256" key="1">
    <source>
        <dbReference type="ARBA" id="ARBA00022737"/>
    </source>
</evidence>
<dbReference type="Proteomes" id="UP000559027">
    <property type="component" value="Unassembled WGS sequence"/>
</dbReference>
<name>A0A8H5LM51_9AGAR</name>
<dbReference type="Pfam" id="PF24883">
    <property type="entry name" value="NPHP3_N"/>
    <property type="match status" value="1"/>
</dbReference>
<evidence type="ECO:0000259" key="3">
    <source>
        <dbReference type="Pfam" id="PF24883"/>
    </source>
</evidence>
<feature type="domain" description="Nephrocystin 3-like N-terminal" evidence="3">
    <location>
        <begin position="199"/>
        <end position="365"/>
    </location>
</feature>
<dbReference type="AlphaFoldDB" id="A0A8H5LM51"/>
<keyword evidence="5" id="KW-1185">Reference proteome</keyword>
<organism evidence="4 5">
    <name type="scientific">Leucocoprinus leucothites</name>
    <dbReference type="NCBI Taxonomy" id="201217"/>
    <lineage>
        <taxon>Eukaryota</taxon>
        <taxon>Fungi</taxon>
        <taxon>Dikarya</taxon>
        <taxon>Basidiomycota</taxon>
        <taxon>Agaricomycotina</taxon>
        <taxon>Agaricomycetes</taxon>
        <taxon>Agaricomycetidae</taxon>
        <taxon>Agaricales</taxon>
        <taxon>Agaricineae</taxon>
        <taxon>Agaricaceae</taxon>
        <taxon>Leucocoprinus</taxon>
    </lineage>
</organism>
<dbReference type="SUPFAM" id="SSF52540">
    <property type="entry name" value="P-loop containing nucleoside triphosphate hydrolases"/>
    <property type="match status" value="1"/>
</dbReference>
<gene>
    <name evidence="4" type="ORF">D9756_002199</name>
</gene>
<reference evidence="4 5" key="1">
    <citation type="journal article" date="2020" name="ISME J.">
        <title>Uncovering the hidden diversity of litter-decomposition mechanisms in mushroom-forming fungi.</title>
        <authorList>
            <person name="Floudas D."/>
            <person name="Bentzer J."/>
            <person name="Ahren D."/>
            <person name="Johansson T."/>
            <person name="Persson P."/>
            <person name="Tunlid A."/>
        </authorList>
    </citation>
    <scope>NUCLEOTIDE SEQUENCE [LARGE SCALE GENOMIC DNA]</scope>
    <source>
        <strain evidence="4 5">CBS 146.42</strain>
    </source>
</reference>
<dbReference type="InterPro" id="IPR056884">
    <property type="entry name" value="NPHP3-like_N"/>
</dbReference>
<evidence type="ECO:0000313" key="4">
    <source>
        <dbReference type="EMBL" id="KAF5362317.1"/>
    </source>
</evidence>
<accession>A0A8H5LM51</accession>
<feature type="region of interest" description="Disordered" evidence="2">
    <location>
        <begin position="1"/>
        <end position="109"/>
    </location>
</feature>
<dbReference type="PANTHER" id="PTHR10039">
    <property type="entry name" value="AMELOGENIN"/>
    <property type="match status" value="1"/>
</dbReference>
<keyword evidence="1" id="KW-0677">Repeat</keyword>
<dbReference type="EMBL" id="JAACJO010000002">
    <property type="protein sequence ID" value="KAF5362317.1"/>
    <property type="molecule type" value="Genomic_DNA"/>
</dbReference>
<dbReference type="OrthoDB" id="674604at2759"/>
<protein>
    <recommendedName>
        <fullName evidence="3">Nephrocystin 3-like N-terminal domain-containing protein</fullName>
    </recommendedName>
</protein>